<dbReference type="InterPro" id="IPR043427">
    <property type="entry name" value="YscJ/FliF"/>
</dbReference>
<dbReference type="GO" id="GO:0003774">
    <property type="term" value="F:cytoskeletal motor activity"/>
    <property type="evidence" value="ECO:0007669"/>
    <property type="project" value="InterPro"/>
</dbReference>
<evidence type="ECO:0000313" key="14">
    <source>
        <dbReference type="EMBL" id="RWR45422.1"/>
    </source>
</evidence>
<dbReference type="PIRSF" id="PIRSF004862">
    <property type="entry name" value="FliF"/>
    <property type="match status" value="1"/>
</dbReference>
<dbReference type="PANTHER" id="PTHR30046">
    <property type="entry name" value="FLAGELLAR M-RING PROTEIN"/>
    <property type="match status" value="1"/>
</dbReference>
<evidence type="ECO:0000259" key="12">
    <source>
        <dbReference type="Pfam" id="PF01514"/>
    </source>
</evidence>
<feature type="transmembrane region" description="Helical" evidence="11">
    <location>
        <begin position="418"/>
        <end position="439"/>
    </location>
</feature>
<dbReference type="Gene3D" id="3.30.300.30">
    <property type="match status" value="1"/>
</dbReference>
<evidence type="ECO:0000256" key="4">
    <source>
        <dbReference type="ARBA" id="ARBA00022475"/>
    </source>
</evidence>
<keyword evidence="8 9" id="KW-0975">Bacterial flagellum</keyword>
<organism evidence="14 15">
    <name type="scientific">Paenirhodobacter ferrireducens</name>
    <dbReference type="NCBI Taxonomy" id="1215032"/>
    <lineage>
        <taxon>Bacteria</taxon>
        <taxon>Pseudomonadati</taxon>
        <taxon>Pseudomonadota</taxon>
        <taxon>Alphaproteobacteria</taxon>
        <taxon>Rhodobacterales</taxon>
        <taxon>Rhodobacter group</taxon>
        <taxon>Paenirhodobacter</taxon>
    </lineage>
</organism>
<evidence type="ECO:0000256" key="9">
    <source>
        <dbReference type="PIRNR" id="PIRNR004862"/>
    </source>
</evidence>
<evidence type="ECO:0000256" key="1">
    <source>
        <dbReference type="ARBA" id="ARBA00004117"/>
    </source>
</evidence>
<feature type="domain" description="Flagellar M-ring N-terminal" evidence="12">
    <location>
        <begin position="38"/>
        <end position="207"/>
    </location>
</feature>
<keyword evidence="6 11" id="KW-1133">Transmembrane helix</keyword>
<comment type="function">
    <text evidence="9">The M ring may be actively involved in energy transduction.</text>
</comment>
<evidence type="ECO:0000256" key="6">
    <source>
        <dbReference type="ARBA" id="ARBA00022989"/>
    </source>
</evidence>
<dbReference type="Pfam" id="PF08345">
    <property type="entry name" value="YscJ_FliF_C"/>
    <property type="match status" value="1"/>
</dbReference>
<feature type="transmembrane region" description="Helical" evidence="11">
    <location>
        <begin position="17"/>
        <end position="36"/>
    </location>
</feature>
<feature type="region of interest" description="Disordered" evidence="10">
    <location>
        <begin position="260"/>
        <end position="319"/>
    </location>
</feature>
<comment type="similarity">
    <text evidence="3 9">Belongs to the FliF family.</text>
</comment>
<keyword evidence="15" id="KW-1185">Reference proteome</keyword>
<dbReference type="GO" id="GO:0071973">
    <property type="term" value="P:bacterial-type flagellum-dependent cell motility"/>
    <property type="evidence" value="ECO:0007669"/>
    <property type="project" value="InterPro"/>
</dbReference>
<dbReference type="AlphaFoldDB" id="A0A443L861"/>
<evidence type="ECO:0000313" key="15">
    <source>
        <dbReference type="Proteomes" id="UP000286594"/>
    </source>
</evidence>
<comment type="subcellular location">
    <subcellularLocation>
        <location evidence="1 9">Bacterial flagellum basal body</location>
    </subcellularLocation>
    <subcellularLocation>
        <location evidence="2">Cell membrane</location>
        <topology evidence="2">Multi-pass membrane protein</topology>
    </subcellularLocation>
</comment>
<dbReference type="Pfam" id="PF01514">
    <property type="entry name" value="YscJ_FliF"/>
    <property type="match status" value="1"/>
</dbReference>
<dbReference type="PANTHER" id="PTHR30046:SF0">
    <property type="entry name" value="FLAGELLAR M-RING PROTEIN"/>
    <property type="match status" value="1"/>
</dbReference>
<sequence length="545" mass="57141">MQQLTTVWGNLDARRRIIVLGATALVFAAVLALSGLTARPDMALLYAGLDGAKAGEVISALEQRAVAYEVRGDSIYVEAPKRDELRMTLAAEGLPATGGAGYELLDSLSGFGTTSQMFDAAYWRAKEGELARTILANPAIRAARVHIAPPSGVSFRAQNRPTASVTVTTNAGGLSPPQAKALKYLVSSAVAGMTPDDVSVIDTASGLVAAGDESPAASGTDRAETLRRNIERLLEARVGYGNAVVEVAVETVTEREAITERRIDPTSRTVISTDTSESSNKADESKTGGVSVASNLPDGQGANGGSSQRQGNETRERTNYDLSETTREVVRNPGDVKRITVAVLVDGTEGKDANGQVSVVPRSEDEIAALRDLVASAVGFDEKRGDVITLRSMAFQPIAEPGAMATAGMLGGGAPLDLMLLIEIAALVLVVVVLALFVVRPALAPRIATQPRSGLPAPLSAQPGAAPALIGEISGDEVPEREMELVADFGTSDLPVPISMASAFGGQTAELEDDPVARLKRLIGQRQAESVEILRGWMDKPQERV</sequence>
<evidence type="ECO:0000256" key="10">
    <source>
        <dbReference type="SAM" id="MobiDB-lite"/>
    </source>
</evidence>
<feature type="domain" description="Flagellar M-ring C-terminal" evidence="13">
    <location>
        <begin position="234"/>
        <end position="395"/>
    </location>
</feature>
<reference evidence="14 15" key="1">
    <citation type="submission" date="2019-01" db="EMBL/GenBank/DDBJ databases">
        <title>Sinorhodobacter populi sp. nov. isolated from the symptomatic bark tissue of Populus euramericana canker.</title>
        <authorList>
            <person name="Xu G."/>
        </authorList>
    </citation>
    <scope>NUCLEOTIDE SEQUENCE [LARGE SCALE GENOMIC DNA]</scope>
    <source>
        <strain evidence="14 15">CCTCC AB2012026</strain>
    </source>
</reference>
<keyword evidence="7 11" id="KW-0472">Membrane</keyword>
<evidence type="ECO:0000259" key="13">
    <source>
        <dbReference type="Pfam" id="PF08345"/>
    </source>
</evidence>
<comment type="caution">
    <text evidence="14">The sequence shown here is derived from an EMBL/GenBank/DDBJ whole genome shotgun (WGS) entry which is preliminary data.</text>
</comment>
<evidence type="ECO:0000256" key="3">
    <source>
        <dbReference type="ARBA" id="ARBA00007971"/>
    </source>
</evidence>
<dbReference type="PRINTS" id="PR01009">
    <property type="entry name" value="FLGMRINGFLIF"/>
</dbReference>
<dbReference type="NCBIfam" id="TIGR00206">
    <property type="entry name" value="fliF"/>
    <property type="match status" value="1"/>
</dbReference>
<protein>
    <recommendedName>
        <fullName evidence="9">Flagellar M-ring protein</fullName>
    </recommendedName>
</protein>
<dbReference type="OrthoDB" id="9807026at2"/>
<keyword evidence="5 11" id="KW-0812">Transmembrane</keyword>
<evidence type="ECO:0000256" key="2">
    <source>
        <dbReference type="ARBA" id="ARBA00004651"/>
    </source>
</evidence>
<dbReference type="GO" id="GO:0005886">
    <property type="term" value="C:plasma membrane"/>
    <property type="evidence" value="ECO:0007669"/>
    <property type="project" value="UniProtKB-SubCell"/>
</dbReference>
<dbReference type="InterPro" id="IPR013556">
    <property type="entry name" value="Flag_M-ring_C"/>
</dbReference>
<evidence type="ECO:0000256" key="7">
    <source>
        <dbReference type="ARBA" id="ARBA00023136"/>
    </source>
</evidence>
<keyword evidence="14" id="KW-0966">Cell projection</keyword>
<feature type="compositionally biased region" description="Polar residues" evidence="10">
    <location>
        <begin position="266"/>
        <end position="279"/>
    </location>
</feature>
<dbReference type="RefSeq" id="WP_128151288.1">
    <property type="nucleotide sequence ID" value="NZ_SAVB01000024.1"/>
</dbReference>
<evidence type="ECO:0000256" key="11">
    <source>
        <dbReference type="SAM" id="Phobius"/>
    </source>
</evidence>
<keyword evidence="4" id="KW-1003">Cell membrane</keyword>
<proteinExistence type="inferred from homology"/>
<dbReference type="InterPro" id="IPR006182">
    <property type="entry name" value="FliF_N_dom"/>
</dbReference>
<dbReference type="EMBL" id="SAVB01000024">
    <property type="protein sequence ID" value="RWR45422.1"/>
    <property type="molecule type" value="Genomic_DNA"/>
</dbReference>
<evidence type="ECO:0000256" key="5">
    <source>
        <dbReference type="ARBA" id="ARBA00022692"/>
    </source>
</evidence>
<dbReference type="InterPro" id="IPR000067">
    <property type="entry name" value="FlgMring_FliF"/>
</dbReference>
<evidence type="ECO:0000256" key="8">
    <source>
        <dbReference type="ARBA" id="ARBA00023143"/>
    </source>
</evidence>
<keyword evidence="14" id="KW-0969">Cilium</keyword>
<accession>A0A443L861</accession>
<gene>
    <name evidence="14" type="primary">fliF</name>
    <name evidence="14" type="ORF">EOW65_16415</name>
</gene>
<keyword evidence="14" id="KW-0282">Flagellum</keyword>
<dbReference type="GO" id="GO:0009431">
    <property type="term" value="C:bacterial-type flagellum basal body, MS ring"/>
    <property type="evidence" value="ECO:0007669"/>
    <property type="project" value="InterPro"/>
</dbReference>
<dbReference type="Proteomes" id="UP000286594">
    <property type="component" value="Unassembled WGS sequence"/>
</dbReference>
<name>A0A443L861_9RHOB</name>
<dbReference type="InterPro" id="IPR045851">
    <property type="entry name" value="AMP-bd_C_sf"/>
</dbReference>